<keyword evidence="2" id="KW-1133">Transmembrane helix</keyword>
<gene>
    <name evidence="3" type="ORF">AND_000817</name>
</gene>
<keyword evidence="2" id="KW-0812">Transmembrane</keyword>
<dbReference type="EnsemblMetazoa" id="ADAC000817-RA">
    <property type="protein sequence ID" value="ADAC000817-PA"/>
    <property type="gene ID" value="ADAC000817"/>
</dbReference>
<dbReference type="EMBL" id="ADMH02000204">
    <property type="protein sequence ID" value="ETN67375.1"/>
    <property type="molecule type" value="Genomic_DNA"/>
</dbReference>
<reference evidence="3" key="2">
    <citation type="submission" date="2010-05" db="EMBL/GenBank/DDBJ databases">
        <authorList>
            <person name="Almeida L.G."/>
            <person name="Nicolas M.F."/>
            <person name="Souza R.C."/>
            <person name="Vasconcelos A.T.R."/>
        </authorList>
    </citation>
    <scope>NUCLEOTIDE SEQUENCE</scope>
</reference>
<evidence type="ECO:0000313" key="3">
    <source>
        <dbReference type="EMBL" id="ETN67375.1"/>
    </source>
</evidence>
<reference evidence="3" key="3">
    <citation type="journal article" date="2013" name="Nucleic Acids Res.">
        <title>The genome of Anopheles darlingi, the main neotropical malaria vector.</title>
        <authorList>
            <person name="Marinotti O."/>
            <person name="Cerqueira G.C."/>
            <person name="de Almeida L.G."/>
            <person name="Ferro M.I."/>
            <person name="Loreto E.L."/>
            <person name="Zaha A."/>
            <person name="Teixeira S.M."/>
            <person name="Wespiser A.R."/>
            <person name="Almeida E Silva A."/>
            <person name="Schlindwein A.D."/>
            <person name="Pacheco A.C."/>
            <person name="Silva A.L."/>
            <person name="Graveley B.R."/>
            <person name="Walenz B.P."/>
            <person name="Lima Bde A."/>
            <person name="Ribeiro C.A."/>
            <person name="Nunes-Silva C.G."/>
            <person name="de Carvalho C.R."/>
            <person name="Soares C.M."/>
            <person name="de Menezes C.B."/>
            <person name="Matiolli C."/>
            <person name="Caffrey D."/>
            <person name="Araujo D.A."/>
            <person name="de Oliveira D.M."/>
            <person name="Golenbock D."/>
            <person name="Grisard E.C."/>
            <person name="Fantinatti-Garboggini F."/>
            <person name="de Carvalho F.M."/>
            <person name="Barcellos F.G."/>
            <person name="Prosdocimi F."/>
            <person name="May G."/>
            <person name="Azevedo Junior G.M."/>
            <person name="Guimaraes G.M."/>
            <person name="Goldman G.H."/>
            <person name="Padilha I.Q."/>
            <person name="Batista Jda S."/>
            <person name="Ferro J.A."/>
            <person name="Ribeiro J.M."/>
            <person name="Fietto J.L."/>
            <person name="Dabbas K.M."/>
            <person name="Cerdeira L."/>
            <person name="Agnez-Lima L.F."/>
            <person name="Brocchi M."/>
            <person name="de Carvalho M.O."/>
            <person name="Teixeira Mde M."/>
            <person name="Diniz Maia Mde M."/>
            <person name="Goldman M.H."/>
            <person name="Cruz Schneider M.P."/>
            <person name="Felipe M.S."/>
            <person name="Hungria M."/>
            <person name="Nicolas M.F."/>
            <person name="Pereira M."/>
            <person name="Montes M.A."/>
            <person name="Cantao M.E."/>
            <person name="Vincentz M."/>
            <person name="Rafael M.S."/>
            <person name="Silverman N."/>
            <person name="Stoco P.H."/>
            <person name="Souza R.C."/>
            <person name="Vicentini R."/>
            <person name="Gazzinelli R.T."/>
            <person name="Neves Rde O."/>
            <person name="Silva R."/>
            <person name="Astolfi-Filho S."/>
            <person name="Maciel T.E."/>
            <person name="Urmenyi T.P."/>
            <person name="Tadei W.P."/>
            <person name="Camargo E.P."/>
            <person name="de Vasconcelos A.T."/>
        </authorList>
    </citation>
    <scope>NUCLEOTIDE SEQUENCE</scope>
</reference>
<evidence type="ECO:0000256" key="1">
    <source>
        <dbReference type="SAM" id="MobiDB-lite"/>
    </source>
</evidence>
<feature type="compositionally biased region" description="Polar residues" evidence="1">
    <location>
        <begin position="134"/>
        <end position="156"/>
    </location>
</feature>
<dbReference type="HOGENOM" id="CLU_740151_0_0_1"/>
<feature type="transmembrane region" description="Helical" evidence="2">
    <location>
        <begin position="12"/>
        <end position="32"/>
    </location>
</feature>
<keyword evidence="5" id="KW-1185">Reference proteome</keyword>
<sequence>MQLMTFNSLLMFDIVFIFFLFLVGVTCLVYYLPPRELPPPPLVPSAASDHNDHPTTTHTTAAGGTITCAHHQHRRHHQHLHHGCIERCGHRSPVAGDVAAATVAPAAAGMMVQSCAAAARRISGEGGTPVLVQNERSTSAGSSPSGNPMESDSFGASQGRRLERPLRLECCSVADRQQGGTSVVPAFQTCQYHGISYGLSPICHQYQHQQQQQQWLASEAKTHQTPNGVVHDDEGTIEEVLLLDCSSLNQVLVMRHDSLSVNTGNSPTSSNNNNNNSNRSDGSSSRIVLQETPPPPPPAYHEQRLELGCCNSNQPGQQLQFERFVQIEVDSSSIDGGGGVSSKVAAAAAAATPCCYVRAKASDIKECHGPICDV</sequence>
<keyword evidence="2" id="KW-0472">Membrane</keyword>
<evidence type="ECO:0000313" key="5">
    <source>
        <dbReference type="Proteomes" id="UP000000673"/>
    </source>
</evidence>
<feature type="region of interest" description="Disordered" evidence="1">
    <location>
        <begin position="259"/>
        <end position="300"/>
    </location>
</feature>
<protein>
    <submittedName>
        <fullName evidence="3 4">Uncharacterized protein</fullName>
    </submittedName>
</protein>
<organism evidence="3">
    <name type="scientific">Anopheles darlingi</name>
    <name type="common">Mosquito</name>
    <dbReference type="NCBI Taxonomy" id="43151"/>
    <lineage>
        <taxon>Eukaryota</taxon>
        <taxon>Metazoa</taxon>
        <taxon>Ecdysozoa</taxon>
        <taxon>Arthropoda</taxon>
        <taxon>Hexapoda</taxon>
        <taxon>Insecta</taxon>
        <taxon>Pterygota</taxon>
        <taxon>Neoptera</taxon>
        <taxon>Endopterygota</taxon>
        <taxon>Diptera</taxon>
        <taxon>Nematocera</taxon>
        <taxon>Culicoidea</taxon>
        <taxon>Culicidae</taxon>
        <taxon>Anophelinae</taxon>
        <taxon>Anopheles</taxon>
    </lineage>
</organism>
<accession>W5JW62</accession>
<feature type="compositionally biased region" description="Low complexity" evidence="1">
    <location>
        <begin position="260"/>
        <end position="286"/>
    </location>
</feature>
<dbReference type="eggNOG" id="ENOG502SEBY">
    <property type="taxonomic scope" value="Eukaryota"/>
</dbReference>
<evidence type="ECO:0000313" key="4">
    <source>
        <dbReference type="EnsemblMetazoa" id="ADAC000817-PA"/>
    </source>
</evidence>
<reference evidence="3 5" key="1">
    <citation type="journal article" date="2010" name="BMC Genomics">
        <title>Combination of measures distinguishes pre-miRNAs from other stem-loops in the genome of the newly sequenced Anopheles darlingi.</title>
        <authorList>
            <person name="Mendes N.D."/>
            <person name="Freitas A.T."/>
            <person name="Vasconcelos A.T."/>
            <person name="Sagot M.F."/>
        </authorList>
    </citation>
    <scope>NUCLEOTIDE SEQUENCE</scope>
</reference>
<reference evidence="4" key="4">
    <citation type="submission" date="2015-06" db="UniProtKB">
        <authorList>
            <consortium name="EnsemblMetazoa"/>
        </authorList>
    </citation>
    <scope>IDENTIFICATION</scope>
</reference>
<dbReference type="AlphaFoldDB" id="W5JW62"/>
<name>W5JW62_ANODA</name>
<dbReference type="VEuPathDB" id="VectorBase:ADAR2_011904"/>
<evidence type="ECO:0000256" key="2">
    <source>
        <dbReference type="SAM" id="Phobius"/>
    </source>
</evidence>
<feature type="region of interest" description="Disordered" evidence="1">
    <location>
        <begin position="127"/>
        <end position="158"/>
    </location>
</feature>
<feature type="region of interest" description="Disordered" evidence="1">
    <location>
        <begin position="42"/>
        <end position="61"/>
    </location>
</feature>
<proteinExistence type="predicted"/>
<dbReference type="VEuPathDB" id="VectorBase:ADAC000817"/>
<dbReference type="Proteomes" id="UP000000673">
    <property type="component" value="Unassembled WGS sequence"/>
</dbReference>